<proteinExistence type="inferred from homology"/>
<dbReference type="OrthoDB" id="9807026at2"/>
<evidence type="ECO:0000256" key="7">
    <source>
        <dbReference type="ARBA" id="ARBA00023288"/>
    </source>
</evidence>
<evidence type="ECO:0000256" key="1">
    <source>
        <dbReference type="ARBA" id="ARBA00004459"/>
    </source>
</evidence>
<gene>
    <name evidence="10" type="ORF">GHK62_27165</name>
</gene>
<dbReference type="InterPro" id="IPR003282">
    <property type="entry name" value="T3SS_SctJ"/>
</dbReference>
<sequence>MAVFPHGHTTSLSRAGKLFAALLLCVPLCSCSEDVLTALDQRDARDAQVLLERAGIHANVLPDEDSAFSISVDSRDRTKAIELLAEAGLPRQPRSTVADLFPGDGFVVTPFEQKARLAFAVEQQLADTLSALDGVAAARVHVVLPEDNGRGLIREKARASALLQYRPGADLAGIELKSRSILLNSIRGLASEDVSVISSPWSEVGLTASAARQALTSATTQPAAADNFASFGSLFSYRNLSILSGIVLAAAAGLLLIVPRRKESR</sequence>
<comment type="caution">
    <text evidence="10">The sequence shown here is derived from an EMBL/GenBank/DDBJ whole genome shotgun (WGS) entry which is preliminary data.</text>
</comment>
<comment type="subcellular location">
    <subcellularLocation>
        <location evidence="1">Cell outer membrane</location>
        <topology evidence="1">Lipid-anchor</topology>
    </subcellularLocation>
</comment>
<dbReference type="EMBL" id="WITC01000119">
    <property type="protein sequence ID" value="MQX18272.1"/>
    <property type="molecule type" value="Genomic_DNA"/>
</dbReference>
<organism evidence="10 11">
    <name type="scientific">Sinorhizobium terangae</name>
    <dbReference type="NCBI Taxonomy" id="110322"/>
    <lineage>
        <taxon>Bacteria</taxon>
        <taxon>Pseudomonadati</taxon>
        <taxon>Pseudomonadota</taxon>
        <taxon>Alphaproteobacteria</taxon>
        <taxon>Hyphomicrobiales</taxon>
        <taxon>Rhizobiaceae</taxon>
        <taxon>Sinorhizobium/Ensifer group</taxon>
        <taxon>Sinorhizobium</taxon>
    </lineage>
</organism>
<evidence type="ECO:0000259" key="9">
    <source>
        <dbReference type="Pfam" id="PF01514"/>
    </source>
</evidence>
<keyword evidence="6 8" id="KW-0998">Cell outer membrane</keyword>
<dbReference type="PRINTS" id="PR01338">
    <property type="entry name" value="TYPE3OMKPROT"/>
</dbReference>
<dbReference type="Proteomes" id="UP000439983">
    <property type="component" value="Unassembled WGS sequence"/>
</dbReference>
<keyword evidence="7 8" id="KW-0449">Lipoprotein</keyword>
<keyword evidence="3 8" id="KW-0732">Signal</keyword>
<dbReference type="Gene3D" id="3.30.70.1530">
    <property type="entry name" value="Hypothetical protein rpa1041"/>
    <property type="match status" value="1"/>
</dbReference>
<reference evidence="10 11" key="1">
    <citation type="journal article" date="2013" name="Genome Biol.">
        <title>Comparative genomics of the core and accessory genomes of 48 Sinorhizobium strains comprising five genospecies.</title>
        <authorList>
            <person name="Sugawara M."/>
            <person name="Epstein B."/>
            <person name="Badgley B.D."/>
            <person name="Unno T."/>
            <person name="Xu L."/>
            <person name="Reese J."/>
            <person name="Gyaneshwar P."/>
            <person name="Denny R."/>
            <person name="Mudge J."/>
            <person name="Bharti A.K."/>
            <person name="Farmer A.D."/>
            <person name="May G.D."/>
            <person name="Woodward J.E."/>
            <person name="Medigue C."/>
            <person name="Vallenet D."/>
            <person name="Lajus A."/>
            <person name="Rouy Z."/>
            <person name="Martinez-Vaz B."/>
            <person name="Tiffin P."/>
            <person name="Young N.D."/>
            <person name="Sadowsky M.J."/>
        </authorList>
    </citation>
    <scope>NUCLEOTIDE SEQUENCE [LARGE SCALE GENOMIC DNA]</scope>
    <source>
        <strain evidence="10 11">USDA4894</strain>
    </source>
</reference>
<evidence type="ECO:0000256" key="3">
    <source>
        <dbReference type="ARBA" id="ARBA00022729"/>
    </source>
</evidence>
<feature type="domain" description="Flagellar M-ring N-terminal" evidence="9">
    <location>
        <begin position="36"/>
        <end position="198"/>
    </location>
</feature>
<evidence type="ECO:0000256" key="6">
    <source>
        <dbReference type="ARBA" id="ARBA00023237"/>
    </source>
</evidence>
<dbReference type="GO" id="GO:0009279">
    <property type="term" value="C:cell outer membrane"/>
    <property type="evidence" value="ECO:0007669"/>
    <property type="project" value="UniProtKB-SubCell"/>
</dbReference>
<accession>A0A6N7LKE2</accession>
<evidence type="ECO:0000313" key="11">
    <source>
        <dbReference type="Proteomes" id="UP000439983"/>
    </source>
</evidence>
<dbReference type="InterPro" id="IPR045851">
    <property type="entry name" value="AMP-bd_C_sf"/>
</dbReference>
<keyword evidence="8" id="KW-0812">Transmembrane</keyword>
<dbReference type="InterPro" id="IPR043427">
    <property type="entry name" value="YscJ/FliF"/>
</dbReference>
<name>A0A6N7LKE2_SINTE</name>
<dbReference type="InterPro" id="IPR006182">
    <property type="entry name" value="FliF_N_dom"/>
</dbReference>
<evidence type="ECO:0000256" key="5">
    <source>
        <dbReference type="ARBA" id="ARBA00023139"/>
    </source>
</evidence>
<keyword evidence="8" id="KW-1133">Transmembrane helix</keyword>
<protein>
    <recommendedName>
        <fullName evidence="8">Lipoprotein</fullName>
    </recommendedName>
</protein>
<dbReference type="Pfam" id="PF01514">
    <property type="entry name" value="YscJ_FliF"/>
    <property type="match status" value="1"/>
</dbReference>
<evidence type="ECO:0000256" key="2">
    <source>
        <dbReference type="ARBA" id="ARBA00009509"/>
    </source>
</evidence>
<evidence type="ECO:0000313" key="10">
    <source>
        <dbReference type="EMBL" id="MQX18272.1"/>
    </source>
</evidence>
<dbReference type="PANTHER" id="PTHR30046">
    <property type="entry name" value="FLAGELLAR M-RING PROTEIN"/>
    <property type="match status" value="1"/>
</dbReference>
<evidence type="ECO:0000256" key="4">
    <source>
        <dbReference type="ARBA" id="ARBA00023136"/>
    </source>
</evidence>
<keyword evidence="4 8" id="KW-0472">Membrane</keyword>
<evidence type="ECO:0000256" key="8">
    <source>
        <dbReference type="RuleBase" id="RU364102"/>
    </source>
</evidence>
<keyword evidence="5 8" id="KW-0564">Palmitate</keyword>
<dbReference type="Gene3D" id="3.30.300.30">
    <property type="match status" value="1"/>
</dbReference>
<dbReference type="NCBIfam" id="TIGR02544">
    <property type="entry name" value="III_secr_YscJ"/>
    <property type="match status" value="1"/>
</dbReference>
<dbReference type="GO" id="GO:0009306">
    <property type="term" value="P:protein secretion"/>
    <property type="evidence" value="ECO:0007669"/>
    <property type="project" value="InterPro"/>
</dbReference>
<dbReference type="PANTHER" id="PTHR30046:SF2">
    <property type="entry name" value="YOP PROTEINS TRANSLOCATION LIPOPROTEIN J"/>
    <property type="match status" value="1"/>
</dbReference>
<comment type="similarity">
    <text evidence="2 8">Belongs to the YscJ lipoprotein family.</text>
</comment>
<feature type="transmembrane region" description="Helical" evidence="8">
    <location>
        <begin position="240"/>
        <end position="258"/>
    </location>
</feature>
<dbReference type="AlphaFoldDB" id="A0A6N7LKE2"/>
<keyword evidence="11" id="KW-1185">Reference proteome</keyword>